<reference evidence="1" key="1">
    <citation type="submission" date="2022-03" db="EMBL/GenBank/DDBJ databases">
        <title>Draft Genome Sequence of Firmicute Strain S0AB, a Heterotrophic Iron/Sulfur-Oxidizing Extreme Acidophile.</title>
        <authorList>
            <person name="Vergara E."/>
            <person name="Pakostova E."/>
            <person name="Johnson D.B."/>
            <person name="Holmes D.S."/>
        </authorList>
    </citation>
    <scope>NUCLEOTIDE SEQUENCE</scope>
    <source>
        <strain evidence="1">S0AB</strain>
    </source>
</reference>
<protein>
    <submittedName>
        <fullName evidence="1">Uncharacterized protein</fullName>
    </submittedName>
</protein>
<dbReference type="EMBL" id="JALBUF010000016">
    <property type="protein sequence ID" value="MCI0184554.1"/>
    <property type="molecule type" value="Genomic_DNA"/>
</dbReference>
<gene>
    <name evidence="1" type="ORF">MM817_02851</name>
    <name evidence="2" type="ORF">MM817_03234</name>
</gene>
<dbReference type="RefSeq" id="WP_241716330.1">
    <property type="nucleotide sequence ID" value="NZ_JALBUF010000016.1"/>
</dbReference>
<evidence type="ECO:0000313" key="2">
    <source>
        <dbReference type="EMBL" id="MCI0184937.1"/>
    </source>
</evidence>
<organism evidence="1 3">
    <name type="scientific">Sulfoacidibacillus ferrooxidans</name>
    <dbReference type="NCBI Taxonomy" id="2005001"/>
    <lineage>
        <taxon>Bacteria</taxon>
        <taxon>Bacillati</taxon>
        <taxon>Bacillota</taxon>
        <taxon>Bacilli</taxon>
        <taxon>Bacillales</taxon>
        <taxon>Alicyclobacillaceae</taxon>
        <taxon>Sulfoacidibacillus</taxon>
    </lineage>
</organism>
<proteinExistence type="predicted"/>
<keyword evidence="3" id="KW-1185">Reference proteome</keyword>
<dbReference type="EMBL" id="JALBUF010000039">
    <property type="protein sequence ID" value="MCI0184937.1"/>
    <property type="molecule type" value="Genomic_DNA"/>
</dbReference>
<comment type="caution">
    <text evidence="1">The sequence shown here is derived from an EMBL/GenBank/DDBJ whole genome shotgun (WGS) entry which is preliminary data.</text>
</comment>
<sequence>MDETIRIDYVDRIQHVYSLYPTSDDELAYARGIEEEAEVIEVVTQGEACTVTVHTTQGVYHFTRFRTDYVGHSSRMLVSLLAHFRVGLSLEFIVSHQTFTVYIISSKVAVGQHDYLLAQRLGIYTLVEPVQLLLSIRAMDSILALADRYHIEPELVVEQLLAKEMELVEADHR</sequence>
<evidence type="ECO:0000313" key="1">
    <source>
        <dbReference type="EMBL" id="MCI0184554.1"/>
    </source>
</evidence>
<dbReference type="Proteomes" id="UP001139263">
    <property type="component" value="Unassembled WGS sequence"/>
</dbReference>
<evidence type="ECO:0000313" key="3">
    <source>
        <dbReference type="Proteomes" id="UP001139263"/>
    </source>
</evidence>
<dbReference type="AlphaFoldDB" id="A0A9X2AD66"/>
<accession>A0A9X2AD66</accession>
<name>A0A9X2AD66_9BACL</name>